<organism evidence="3 4">
    <name type="scientific">Drosophila mauritiana</name>
    <name type="common">Fruit fly</name>
    <dbReference type="NCBI Taxonomy" id="7226"/>
    <lineage>
        <taxon>Eukaryota</taxon>
        <taxon>Metazoa</taxon>
        <taxon>Ecdysozoa</taxon>
        <taxon>Arthropoda</taxon>
        <taxon>Hexapoda</taxon>
        <taxon>Insecta</taxon>
        <taxon>Pterygota</taxon>
        <taxon>Neoptera</taxon>
        <taxon>Endopterygota</taxon>
        <taxon>Diptera</taxon>
        <taxon>Brachycera</taxon>
        <taxon>Muscomorpha</taxon>
        <taxon>Ephydroidea</taxon>
        <taxon>Drosophilidae</taxon>
        <taxon>Drosophila</taxon>
        <taxon>Sophophora</taxon>
    </lineage>
</organism>
<dbReference type="InterPro" id="IPR004119">
    <property type="entry name" value="EcKL"/>
</dbReference>
<feature type="compositionally biased region" description="Basic and acidic residues" evidence="1">
    <location>
        <begin position="1"/>
        <end position="21"/>
    </location>
</feature>
<evidence type="ECO:0000256" key="1">
    <source>
        <dbReference type="SAM" id="MobiDB-lite"/>
    </source>
</evidence>
<dbReference type="SMART" id="SM00587">
    <property type="entry name" value="CHK"/>
    <property type="match status" value="2"/>
</dbReference>
<dbReference type="GeneID" id="117144141"/>
<dbReference type="Gene3D" id="3.90.1200.10">
    <property type="match status" value="2"/>
</dbReference>
<dbReference type="PANTHER" id="PTHR11012:SF6">
    <property type="entry name" value="CHK DOMAIN OV1-RELATED"/>
    <property type="match status" value="1"/>
</dbReference>
<dbReference type="InterPro" id="IPR011009">
    <property type="entry name" value="Kinase-like_dom_sf"/>
</dbReference>
<evidence type="ECO:0000313" key="4">
    <source>
        <dbReference type="RefSeq" id="XP_033165058.1"/>
    </source>
</evidence>
<dbReference type="SUPFAM" id="SSF56112">
    <property type="entry name" value="Protein kinase-like (PK-like)"/>
    <property type="match status" value="2"/>
</dbReference>
<accession>A0A6P8K882</accession>
<name>A0A6P8K882_DROMA</name>
<feature type="compositionally biased region" description="Low complexity" evidence="1">
    <location>
        <begin position="471"/>
        <end position="482"/>
    </location>
</feature>
<keyword evidence="3" id="KW-1185">Reference proteome</keyword>
<dbReference type="PANTHER" id="PTHR11012">
    <property type="entry name" value="PROTEIN KINASE-LIKE DOMAIN-CONTAINING"/>
    <property type="match status" value="1"/>
</dbReference>
<sequence length="897" mass="102732">MGLRNSKEKQSHEVKTSERAQKAQVNPEPQAPPKKSEPEVDHSDLVPKWLNQTLFEELLAANVDQFSQIVGFRVKSAMAPGENYATLMLRIGIDVELTDKSTKLVSFMMKVPHDTPQMEQMMSVANFFISENAAYTEILPKMEELYKAKGLDIKFAPEAFKLNATKEPKVANTVLMHDLGQNGFKNINRLECLNLEQAKFALTRLAQFHAAGATMVQVHGPYPDIFVNGVMGSNKEAIMAFMEGMLGSFRTSFMANLDKFKNGEEYREKLEKALTGLTMEFMKLGIVDPNEFNALNHGDCWMNNLLFKMNSSGDLEDMIFVDFQNPKYGTPAMDLLYFIMSSVQIEYKLSHFDFFIRHYHEALVKHLGILGFTGRKPSLRELHRTLIKYGGWVLFPTISVLPVVLLDPTQSATFDNFMSDTADGVSFRDSLYANKRYQGYIERILPWLDNRGYLEVSTDPLPFELQAALKPQQPQQPQQPQPENTDQIPDWLSVDDFKDIILSTEPNFEKILSSTSKLATKPGDNFASKLLKVEIEAQLKDNSVKTFSYILKVHSDNDAINFSDFNLFPKEIEVYSTYVPAFERFYKDAGLAVTFSPKSFRLSKDVSKEYLLLENLQPSGFKMVDRMIGMDLEHTKCTLKKLAQWHAASLKYKELNGPYPPKYNNGIFTEQTAPIFKSMFVNTKKSFIEEVGKFDGVDEYLHKMAEILDTYVDRTLEDAKINEQEFNVLNHGDAWINNIMFQYDSNGRVKETFLLDHQVTKYGNPAQDLYYFIMSSTQLDIKVDQFDYLIRWYHQNLQEHAKLLNYNGYIPSLKELHVILIQHPIFAAGTVLTTLSMCLNKTTDDFTTDSFLGNDENGKSLRALLFSNERYRANIERVMPWINRRGLLDNFSNGISQ</sequence>
<protein>
    <submittedName>
        <fullName evidence="4">Uncharacterized protein LOC117144141</fullName>
    </submittedName>
</protein>
<gene>
    <name evidence="4" type="primary">LOC117144141</name>
</gene>
<feature type="region of interest" description="Disordered" evidence="1">
    <location>
        <begin position="1"/>
        <end position="42"/>
    </location>
</feature>
<feature type="region of interest" description="Disordered" evidence="1">
    <location>
        <begin position="469"/>
        <end position="488"/>
    </location>
</feature>
<proteinExistence type="predicted"/>
<feature type="domain" description="CHK kinase-like" evidence="2">
    <location>
        <begin position="611"/>
        <end position="803"/>
    </location>
</feature>
<dbReference type="Proteomes" id="UP000515162">
    <property type="component" value="Chromosome 3R"/>
</dbReference>
<dbReference type="Pfam" id="PF02958">
    <property type="entry name" value="EcKL"/>
    <property type="match status" value="2"/>
</dbReference>
<evidence type="ECO:0000259" key="2">
    <source>
        <dbReference type="SMART" id="SM00587"/>
    </source>
</evidence>
<reference evidence="4" key="1">
    <citation type="submission" date="2025-08" db="UniProtKB">
        <authorList>
            <consortium name="RefSeq"/>
        </authorList>
    </citation>
    <scope>IDENTIFICATION</scope>
    <source>
        <strain evidence="4">Mau12</strain>
        <tissue evidence="4">Whole Body</tissue>
    </source>
</reference>
<dbReference type="RefSeq" id="XP_033165058.1">
    <property type="nucleotide sequence ID" value="XM_033309167.1"/>
</dbReference>
<feature type="domain" description="CHK kinase-like" evidence="2">
    <location>
        <begin position="174"/>
        <end position="369"/>
    </location>
</feature>
<dbReference type="AlphaFoldDB" id="A0A6P8K882"/>
<evidence type="ECO:0000313" key="3">
    <source>
        <dbReference type="Proteomes" id="UP000515162"/>
    </source>
</evidence>
<dbReference type="InterPro" id="IPR015897">
    <property type="entry name" value="CHK_kinase-like"/>
</dbReference>